<dbReference type="Proteomes" id="UP000187172">
    <property type="component" value="Unassembled WGS sequence"/>
</dbReference>
<evidence type="ECO:0000313" key="4">
    <source>
        <dbReference type="Proteomes" id="UP000187172"/>
    </source>
</evidence>
<evidence type="ECO:0000259" key="1">
    <source>
        <dbReference type="Pfam" id="PF21307"/>
    </source>
</evidence>
<evidence type="ECO:0000259" key="2">
    <source>
        <dbReference type="Pfam" id="PF22124"/>
    </source>
</evidence>
<dbReference type="Pfam" id="PF21307">
    <property type="entry name" value="Glyco_hydro_95_C"/>
    <property type="match status" value="1"/>
</dbReference>
<dbReference type="SUPFAM" id="SSF48208">
    <property type="entry name" value="Six-hairpin glycosidases"/>
    <property type="match status" value="1"/>
</dbReference>
<dbReference type="RefSeq" id="WP_076164918.1">
    <property type="nucleotide sequence ID" value="NZ_MRTP01000001.1"/>
</dbReference>
<dbReference type="InterPro" id="IPR008928">
    <property type="entry name" value="6-hairpin_glycosidase_sf"/>
</dbReference>
<evidence type="ECO:0000313" key="3">
    <source>
        <dbReference type="EMBL" id="OMF57302.1"/>
    </source>
</evidence>
<proteinExistence type="predicted"/>
<dbReference type="PANTHER" id="PTHR31084:SF0">
    <property type="entry name" value="ALPHA-L-FUCOSIDASE 2"/>
    <property type="match status" value="1"/>
</dbReference>
<gene>
    <name evidence="3" type="ORF">BK138_01390</name>
</gene>
<name>A0A1R1EZW0_9BACL</name>
<feature type="domain" description="Glycosyl hydrolase family 95 catalytic" evidence="2">
    <location>
        <begin position="278"/>
        <end position="612"/>
    </location>
</feature>
<sequence length="751" mass="85651">MSMCIQTHIDWPAFLSRHDMLWQTKPISWDEGVFIGNGLLGAMIYSEEHRDQRHVLRFVLGRTDVTASREGGAKAFPVRVPIGEIALEMEGWIYQPCEIRLDLWNAEMRAVIPTTKGEVRLRALIHALYPVLAIELDSDEGEQRAEMRWYSYPEVDPILKNADGINLNQYIPEITVERTEEEGTGIGVQSYGKGEGCTTAWKVHNYGRVKEGSGECENDVRYHRLCLLTVVNGISNEDREIARHELENVPQEDLTSWIAEHRRWWHDYYPASFISIPDTQLESFYWIQMYKLASATRKDLLPIDNQGPWMTSTPWPGLWFNMNVQMSYSPVYTANRLELGQSLISSLRQHQEQLIRNVDESFRSDSAGLGRSSSYDLNSPVEDEVGNLTWIMHNCWRQYRYSMDETLLRDFVYPLLRRSICLYMHLLEEGTDGRLHLPPTVSPEYGSFKQLKTPDAHYDLSLLRWGCETLLYAAKRMGIEDPLQARWADILARLTPLPVDQTGYKIGRDLSLEFGHRHFSHLLAVFPLHITGNSEEERQLAIRSLRHWIAKEGDLRGFSFTGAASIAAAMGLGDEALAYLRSLMHLIKPNTMYKEAGPVIETPLAGAEAIHDMLLQSWGNIIRVFPAVPETWQEAVFHNLRAEGGFLVSAASKAGQTVFIRIQSLAGEPCRLLTDLAYSEQGFVIEVQGKRAQYILHEDRSIEIVLKSGDEAVLYISDGEEPRVIAPVPAEPGMQHFFGSRKPWRLYGFPK</sequence>
<dbReference type="STRING" id="297318.BK138_01390"/>
<dbReference type="PANTHER" id="PTHR31084">
    <property type="entry name" value="ALPHA-L-FUCOSIDASE 2"/>
    <property type="match status" value="1"/>
</dbReference>
<dbReference type="GO" id="GO:0005975">
    <property type="term" value="P:carbohydrate metabolic process"/>
    <property type="evidence" value="ECO:0007669"/>
    <property type="project" value="InterPro"/>
</dbReference>
<reference evidence="3 4" key="1">
    <citation type="submission" date="2016-11" db="EMBL/GenBank/DDBJ databases">
        <title>Paenibacillus species isolates.</title>
        <authorList>
            <person name="Beno S.M."/>
        </authorList>
    </citation>
    <scope>NUCLEOTIDE SEQUENCE [LARGE SCALE GENOMIC DNA]</scope>
    <source>
        <strain evidence="3 4">FSL R5-0378</strain>
    </source>
</reference>
<comment type="caution">
    <text evidence="3">The sequence shown here is derived from an EMBL/GenBank/DDBJ whole genome shotgun (WGS) entry which is preliminary data.</text>
</comment>
<dbReference type="AlphaFoldDB" id="A0A1R1EZW0"/>
<feature type="domain" description="Alpha fucosidase A-like C-terminal" evidence="1">
    <location>
        <begin position="616"/>
        <end position="706"/>
    </location>
</feature>
<keyword evidence="4" id="KW-1185">Reference proteome</keyword>
<accession>A0A1R1EZW0</accession>
<dbReference type="Gene3D" id="1.50.10.10">
    <property type="match status" value="1"/>
</dbReference>
<dbReference type="Pfam" id="PF22124">
    <property type="entry name" value="Glyco_hydro_95_cat"/>
    <property type="match status" value="1"/>
</dbReference>
<dbReference type="GO" id="GO:0004560">
    <property type="term" value="F:alpha-L-fucosidase activity"/>
    <property type="evidence" value="ECO:0007669"/>
    <property type="project" value="TreeGrafter"/>
</dbReference>
<protein>
    <recommendedName>
        <fullName evidence="5">Alpha-L-fucosidase</fullName>
    </recommendedName>
</protein>
<dbReference type="InterPro" id="IPR054363">
    <property type="entry name" value="GH95_cat"/>
</dbReference>
<evidence type="ECO:0008006" key="5">
    <source>
        <dbReference type="Google" id="ProtNLM"/>
    </source>
</evidence>
<dbReference type="InterPro" id="IPR012341">
    <property type="entry name" value="6hp_glycosidase-like_sf"/>
</dbReference>
<dbReference type="EMBL" id="MRTP01000001">
    <property type="protein sequence ID" value="OMF57302.1"/>
    <property type="molecule type" value="Genomic_DNA"/>
</dbReference>
<organism evidence="3 4">
    <name type="scientific">Paenibacillus rhizosphaerae</name>
    <dbReference type="NCBI Taxonomy" id="297318"/>
    <lineage>
        <taxon>Bacteria</taxon>
        <taxon>Bacillati</taxon>
        <taxon>Bacillota</taxon>
        <taxon>Bacilli</taxon>
        <taxon>Bacillales</taxon>
        <taxon>Paenibacillaceae</taxon>
        <taxon>Paenibacillus</taxon>
    </lineage>
</organism>
<dbReference type="InterPro" id="IPR049053">
    <property type="entry name" value="AFCA-like_C"/>
</dbReference>